<protein>
    <submittedName>
        <fullName evidence="1 3">Uncharacterized protein</fullName>
    </submittedName>
</protein>
<dbReference type="AlphaFoldDB" id="A0A183G799"/>
<keyword evidence="2" id="KW-1185">Reference proteome</keyword>
<dbReference type="EMBL" id="UZAH01030146">
    <property type="protein sequence ID" value="VDP09488.1"/>
    <property type="molecule type" value="Genomic_DNA"/>
</dbReference>
<gene>
    <name evidence="1" type="ORF">HPBE_LOCUS17642</name>
</gene>
<dbReference type="Proteomes" id="UP000050761">
    <property type="component" value="Unassembled WGS sequence"/>
</dbReference>
<evidence type="ECO:0000313" key="3">
    <source>
        <dbReference type="WBParaSite" id="HPBE_0001764301-mRNA-1"/>
    </source>
</evidence>
<evidence type="ECO:0000313" key="1">
    <source>
        <dbReference type="EMBL" id="VDP09488.1"/>
    </source>
</evidence>
<accession>A0A3P8BIF4</accession>
<reference evidence="3" key="2">
    <citation type="submission" date="2019-09" db="UniProtKB">
        <authorList>
            <consortium name="WormBaseParasite"/>
        </authorList>
    </citation>
    <scope>IDENTIFICATION</scope>
</reference>
<proteinExistence type="predicted"/>
<accession>A0A183G799</accession>
<reference evidence="1 2" key="1">
    <citation type="submission" date="2018-11" db="EMBL/GenBank/DDBJ databases">
        <authorList>
            <consortium name="Pathogen Informatics"/>
        </authorList>
    </citation>
    <scope>NUCLEOTIDE SEQUENCE [LARGE SCALE GENOMIC DNA]</scope>
</reference>
<organism evidence="2 3">
    <name type="scientific">Heligmosomoides polygyrus</name>
    <name type="common">Parasitic roundworm</name>
    <dbReference type="NCBI Taxonomy" id="6339"/>
    <lineage>
        <taxon>Eukaryota</taxon>
        <taxon>Metazoa</taxon>
        <taxon>Ecdysozoa</taxon>
        <taxon>Nematoda</taxon>
        <taxon>Chromadorea</taxon>
        <taxon>Rhabditida</taxon>
        <taxon>Rhabditina</taxon>
        <taxon>Rhabditomorpha</taxon>
        <taxon>Strongyloidea</taxon>
        <taxon>Heligmosomidae</taxon>
        <taxon>Heligmosomoides</taxon>
    </lineage>
</organism>
<sequence>MVTPAPSAAGSYAQNVVEEQTVPTVTQVSVPEPSVEASGYRRSACNENVEQIAKRPSLIINSSQLQPQAGVSKKRGSFEFLNGYNF</sequence>
<dbReference type="WBParaSite" id="HPBE_0001764301-mRNA-1">
    <property type="protein sequence ID" value="HPBE_0001764301-mRNA-1"/>
    <property type="gene ID" value="HPBE_0001764301"/>
</dbReference>
<name>A0A183G799_HELPZ</name>
<evidence type="ECO:0000313" key="2">
    <source>
        <dbReference type="Proteomes" id="UP000050761"/>
    </source>
</evidence>